<organism evidence="4 5">
    <name type="scientific">Conoideocrella luteorostrata</name>
    <dbReference type="NCBI Taxonomy" id="1105319"/>
    <lineage>
        <taxon>Eukaryota</taxon>
        <taxon>Fungi</taxon>
        <taxon>Dikarya</taxon>
        <taxon>Ascomycota</taxon>
        <taxon>Pezizomycotina</taxon>
        <taxon>Sordariomycetes</taxon>
        <taxon>Hypocreomycetidae</taxon>
        <taxon>Hypocreales</taxon>
        <taxon>Clavicipitaceae</taxon>
        <taxon>Conoideocrella</taxon>
    </lineage>
</organism>
<dbReference type="Pfam" id="PF25390">
    <property type="entry name" value="WD40_RLD"/>
    <property type="match status" value="1"/>
</dbReference>
<dbReference type="InterPro" id="IPR058923">
    <property type="entry name" value="RCC1-like_dom"/>
</dbReference>
<dbReference type="PANTHER" id="PTHR22870">
    <property type="entry name" value="REGULATOR OF CHROMOSOME CONDENSATION"/>
    <property type="match status" value="1"/>
</dbReference>
<evidence type="ECO:0000256" key="2">
    <source>
        <dbReference type="PROSITE-ProRule" id="PRU00235"/>
    </source>
</evidence>
<feature type="repeat" description="RCC1" evidence="2">
    <location>
        <begin position="354"/>
        <end position="408"/>
    </location>
</feature>
<feature type="repeat" description="RCC1" evidence="2">
    <location>
        <begin position="473"/>
        <end position="526"/>
    </location>
</feature>
<dbReference type="InterPro" id="IPR009091">
    <property type="entry name" value="RCC1/BLIP-II"/>
</dbReference>
<dbReference type="PROSITE" id="PS50012">
    <property type="entry name" value="RCC1_3"/>
    <property type="match status" value="6"/>
</dbReference>
<dbReference type="InterPro" id="IPR051210">
    <property type="entry name" value="Ub_ligase/GEF_domain"/>
</dbReference>
<dbReference type="Gene3D" id="2.130.10.30">
    <property type="entry name" value="Regulator of chromosome condensation 1/beta-lactamase-inhibitor protein II"/>
    <property type="match status" value="1"/>
</dbReference>
<evidence type="ECO:0000313" key="5">
    <source>
        <dbReference type="Proteomes" id="UP001251528"/>
    </source>
</evidence>
<dbReference type="PRINTS" id="PR00633">
    <property type="entry name" value="RCCNDNSATION"/>
</dbReference>
<dbReference type="EMBL" id="JASWJB010000276">
    <property type="protein sequence ID" value="KAK2592275.1"/>
    <property type="molecule type" value="Genomic_DNA"/>
</dbReference>
<feature type="domain" description="RCC1-like" evidence="3">
    <location>
        <begin position="101"/>
        <end position="522"/>
    </location>
</feature>
<keyword evidence="1" id="KW-0677">Repeat</keyword>
<accession>A0AAJ0FX99</accession>
<feature type="repeat" description="RCC1" evidence="2">
    <location>
        <begin position="230"/>
        <end position="298"/>
    </location>
</feature>
<evidence type="ECO:0000256" key="1">
    <source>
        <dbReference type="ARBA" id="ARBA00022737"/>
    </source>
</evidence>
<dbReference type="PANTHER" id="PTHR22870:SF408">
    <property type="entry name" value="OS09G0560450 PROTEIN"/>
    <property type="match status" value="1"/>
</dbReference>
<protein>
    <recommendedName>
        <fullName evidence="3">RCC1-like domain-containing protein</fullName>
    </recommendedName>
</protein>
<sequence>MVTSGTAKPQPPVTHSTGWGFRRVQHSLRKEISKFFTPSSKRKREEGDVLDTAQDVAVETANSLGGAKRRKLTDASTRSLCTARSVRATAHVNGAPTQRLDVIVFGSGDDGELGLGHIRYDRKNPAVADKPRLNHFLDANDVGVVQVAVGAKHCAALTHDGRVLTWGANDSRALGRNTIWEKTKESDKDMTDLNPMESLPAPAEGLANLKSGIAQVAATENATFILTNSGLVYGWGTFLASDGVYGFLREKMRVKERKKKTKPSYEARFQKTPIQIEGLKNVKALSAGTNHMLALTQSGDVYAWGSGQQGQLGRRLVQRHQFESLMPRMVDLPRRGIVKIFAGFNHSFAVDKQGRVWTWGLNNFGQTGIPANEENLHIGIPTIIEGLKGCKIRHMAGGLHHSLACTEDEQVLAWGRCDDSQMGMDISALPNEMFLFDSRGKRRILLQPTVIPGTSATFVAAGIDNSLCIDAEGTVVSWGFSENFRTGLGTQKTIETPRELISKGVVNRAFTFAGCGGQFSVITRPHE</sequence>
<feature type="repeat" description="RCC1" evidence="2">
    <location>
        <begin position="161"/>
        <end position="229"/>
    </location>
</feature>
<comment type="caution">
    <text evidence="4">The sequence shown here is derived from an EMBL/GenBank/DDBJ whole genome shotgun (WGS) entry which is preliminary data.</text>
</comment>
<feature type="repeat" description="RCC1" evidence="2">
    <location>
        <begin position="299"/>
        <end position="353"/>
    </location>
</feature>
<feature type="repeat" description="RCC1" evidence="2">
    <location>
        <begin position="100"/>
        <end position="160"/>
    </location>
</feature>
<proteinExistence type="predicted"/>
<name>A0AAJ0FX99_9HYPO</name>
<reference evidence="4" key="1">
    <citation type="submission" date="2023-06" db="EMBL/GenBank/DDBJ databases">
        <title>Conoideocrella luteorostrata (Hypocreales: Clavicipitaceae), a potential biocontrol fungus for elongate hemlock scale in United States Christmas tree production areas.</title>
        <authorList>
            <person name="Barrett H."/>
            <person name="Lovett B."/>
            <person name="Macias A.M."/>
            <person name="Stajich J.E."/>
            <person name="Kasson M.T."/>
        </authorList>
    </citation>
    <scope>NUCLEOTIDE SEQUENCE</scope>
    <source>
        <strain evidence="4">ARSEF 14590</strain>
    </source>
</reference>
<dbReference type="SUPFAM" id="SSF50985">
    <property type="entry name" value="RCC1/BLIP-II"/>
    <property type="match status" value="1"/>
</dbReference>
<keyword evidence="5" id="KW-1185">Reference proteome</keyword>
<evidence type="ECO:0000259" key="3">
    <source>
        <dbReference type="Pfam" id="PF25390"/>
    </source>
</evidence>
<dbReference type="PROSITE" id="PS00625">
    <property type="entry name" value="RCC1_1"/>
    <property type="match status" value="1"/>
</dbReference>
<gene>
    <name evidence="4" type="ORF">QQS21_010028</name>
</gene>
<dbReference type="Proteomes" id="UP001251528">
    <property type="component" value="Unassembled WGS sequence"/>
</dbReference>
<dbReference type="AlphaFoldDB" id="A0AAJ0FX99"/>
<dbReference type="InterPro" id="IPR000408">
    <property type="entry name" value="Reg_chr_condens"/>
</dbReference>
<evidence type="ECO:0000313" key="4">
    <source>
        <dbReference type="EMBL" id="KAK2592275.1"/>
    </source>
</evidence>